<evidence type="ECO:0000313" key="1">
    <source>
        <dbReference type="EMBL" id="WQC00174.1"/>
    </source>
</evidence>
<dbReference type="EMBL" id="CP139858">
    <property type="protein sequence ID" value="WQC00174.1"/>
    <property type="molecule type" value="Genomic_DNA"/>
</dbReference>
<dbReference type="RefSeq" id="WP_322414969.1">
    <property type="nucleotide sequence ID" value="NZ_CP139858.1"/>
</dbReference>
<evidence type="ECO:0000313" key="2">
    <source>
        <dbReference type="Proteomes" id="UP001322481"/>
    </source>
</evidence>
<proteinExistence type="predicted"/>
<accession>A0ABZ0VT28</accession>
<sequence>MVSAKREAALEKDRQSLETAYLDALLVALRDCADGRWGLFGQNEGTVPAYLDERYLPQSVTRLEAIGHELVVLRDRMGFADLFAPMQRLVELRAEQGSNRPGEPRLAQMFLTELKA</sequence>
<gene>
    <name evidence="1" type="ORF">U0R22_004372</name>
</gene>
<keyword evidence="2" id="KW-1185">Reference proteome</keyword>
<protein>
    <submittedName>
        <fullName evidence="1">Uncharacterized protein</fullName>
    </submittedName>
</protein>
<name>A0ABZ0VT28_9HYPH</name>
<organism evidence="1 2">
    <name type="scientific">Mesorhizobium huakuii</name>
    <dbReference type="NCBI Taxonomy" id="28104"/>
    <lineage>
        <taxon>Bacteria</taxon>
        <taxon>Pseudomonadati</taxon>
        <taxon>Pseudomonadota</taxon>
        <taxon>Alphaproteobacteria</taxon>
        <taxon>Hyphomicrobiales</taxon>
        <taxon>Phyllobacteriaceae</taxon>
        <taxon>Mesorhizobium</taxon>
    </lineage>
</organism>
<reference evidence="1 2" key="1">
    <citation type="submission" date="2023-11" db="EMBL/GenBank/DDBJ databases">
        <authorList>
            <person name="Panchal A.K."/>
            <person name="Meaney J.S."/>
            <person name="Karas B.J."/>
            <person name="diCenzo G.C."/>
        </authorList>
    </citation>
    <scope>NUCLEOTIDE SEQUENCE [LARGE SCALE GENOMIC DNA]</scope>
    <source>
        <strain evidence="1 2">NZP2235</strain>
    </source>
</reference>
<dbReference type="Proteomes" id="UP001322481">
    <property type="component" value="Chromosome"/>
</dbReference>